<evidence type="ECO:0000313" key="2">
    <source>
        <dbReference type="WBParaSite" id="MCU_014945-RA"/>
    </source>
</evidence>
<reference evidence="2" key="1">
    <citation type="submission" date="2019-11" db="UniProtKB">
        <authorList>
            <consortium name="WormBaseParasite"/>
        </authorList>
    </citation>
    <scope>IDENTIFICATION</scope>
</reference>
<dbReference type="AlphaFoldDB" id="A0A5K3G8F2"/>
<evidence type="ECO:0000256" key="1">
    <source>
        <dbReference type="SAM" id="MobiDB-lite"/>
    </source>
</evidence>
<feature type="region of interest" description="Disordered" evidence="1">
    <location>
        <begin position="1"/>
        <end position="53"/>
    </location>
</feature>
<sequence length="78" mass="8724">MNASVTRFSRLGPHHLPLRVHVQSDQPPQPPHRRPTSLKPASMTQPLPTHPTLNTHHHIAALDSITDLIHLAFKSKLP</sequence>
<accession>A0A5K3G8F2</accession>
<feature type="compositionally biased region" description="Low complexity" evidence="1">
    <location>
        <begin position="44"/>
        <end position="53"/>
    </location>
</feature>
<organism evidence="2">
    <name type="scientific">Mesocestoides corti</name>
    <name type="common">Flatworm</name>
    <dbReference type="NCBI Taxonomy" id="53468"/>
    <lineage>
        <taxon>Eukaryota</taxon>
        <taxon>Metazoa</taxon>
        <taxon>Spiralia</taxon>
        <taxon>Lophotrochozoa</taxon>
        <taxon>Platyhelminthes</taxon>
        <taxon>Cestoda</taxon>
        <taxon>Eucestoda</taxon>
        <taxon>Cyclophyllidea</taxon>
        <taxon>Mesocestoididae</taxon>
        <taxon>Mesocestoides</taxon>
    </lineage>
</organism>
<protein>
    <submittedName>
        <fullName evidence="2">Uncharacterized protein</fullName>
    </submittedName>
</protein>
<proteinExistence type="predicted"/>
<dbReference type="WBParaSite" id="MCU_014945-RA">
    <property type="protein sequence ID" value="MCU_014945-RA"/>
    <property type="gene ID" value="MCU_014945"/>
</dbReference>
<name>A0A5K3G8F2_MESCO</name>